<proteinExistence type="predicted"/>
<comment type="caution">
    <text evidence="2">The sequence shown here is derived from an EMBL/GenBank/DDBJ whole genome shotgun (WGS) entry which is preliminary data.</text>
</comment>
<reference evidence="2 3" key="1">
    <citation type="journal article" date="2016" name="Nat. Commun.">
        <title>Thousands of microbial genomes shed light on interconnected biogeochemical processes in an aquifer system.</title>
        <authorList>
            <person name="Anantharaman K."/>
            <person name="Brown C.T."/>
            <person name="Hug L.A."/>
            <person name="Sharon I."/>
            <person name="Castelle C.J."/>
            <person name="Probst A.J."/>
            <person name="Thomas B.C."/>
            <person name="Singh A."/>
            <person name="Wilkins M.J."/>
            <person name="Karaoz U."/>
            <person name="Brodie E.L."/>
            <person name="Williams K.H."/>
            <person name="Hubbard S.S."/>
            <person name="Banfield J.F."/>
        </authorList>
    </citation>
    <scope>NUCLEOTIDE SEQUENCE [LARGE SCALE GENOMIC DNA]</scope>
</reference>
<evidence type="ECO:0000256" key="1">
    <source>
        <dbReference type="SAM" id="Phobius"/>
    </source>
</evidence>
<name>A0A1F5S358_9BACT</name>
<evidence type="ECO:0000313" key="2">
    <source>
        <dbReference type="EMBL" id="OGF21076.1"/>
    </source>
</evidence>
<dbReference type="AlphaFoldDB" id="A0A1F5S358"/>
<evidence type="ECO:0008006" key="4">
    <source>
        <dbReference type="Google" id="ProtNLM"/>
    </source>
</evidence>
<accession>A0A1F5S358</accession>
<keyword evidence="1" id="KW-1133">Transmembrane helix</keyword>
<dbReference type="Proteomes" id="UP000177407">
    <property type="component" value="Unassembled WGS sequence"/>
</dbReference>
<organism evidence="2 3">
    <name type="scientific">Candidatus Falkowbacteria bacterium RIFOXYA2_FULL_38_12</name>
    <dbReference type="NCBI Taxonomy" id="1797993"/>
    <lineage>
        <taxon>Bacteria</taxon>
        <taxon>Candidatus Falkowiibacteriota</taxon>
    </lineage>
</organism>
<protein>
    <recommendedName>
        <fullName evidence="4">DUF4145 domain-containing protein</fullName>
    </recommendedName>
</protein>
<keyword evidence="1" id="KW-0472">Membrane</keyword>
<evidence type="ECO:0000313" key="3">
    <source>
        <dbReference type="Proteomes" id="UP000177407"/>
    </source>
</evidence>
<dbReference type="EMBL" id="MFGA01000016">
    <property type="protein sequence ID" value="OGF21076.1"/>
    <property type="molecule type" value="Genomic_DNA"/>
</dbReference>
<sequence>MIIEIDLFVLLRSIGLIIGLAAIIFGFYFFYGRIVSFFRGRKYRLDRKGMQKQWGKIEELLKKKDENNYKLALIEADKLLDFVLKSMTMQGNDLNERLRFATAKYEKLRDVRWAHGMRNKVVHEADFNLDFNSVRGAIRAYHRALKELGAL</sequence>
<keyword evidence="1" id="KW-0812">Transmembrane</keyword>
<feature type="transmembrane region" description="Helical" evidence="1">
    <location>
        <begin position="14"/>
        <end position="38"/>
    </location>
</feature>
<gene>
    <name evidence="2" type="ORF">A2257_01530</name>
</gene>